<comment type="caution">
    <text evidence="17">The sequence shown here is derived from an EMBL/GenBank/DDBJ whole genome shotgun (WGS) entry which is preliminary data.</text>
</comment>
<evidence type="ECO:0000256" key="3">
    <source>
        <dbReference type="ARBA" id="ARBA00012274"/>
    </source>
</evidence>
<dbReference type="GO" id="GO:0000166">
    <property type="term" value="F:nucleotide binding"/>
    <property type="evidence" value="ECO:0007669"/>
    <property type="project" value="UniProtKB-KW"/>
</dbReference>
<proteinExistence type="inferred from homology"/>
<evidence type="ECO:0000256" key="13">
    <source>
        <dbReference type="RuleBase" id="RU364064"/>
    </source>
</evidence>
<evidence type="ECO:0000256" key="8">
    <source>
        <dbReference type="ARBA" id="ARBA00023002"/>
    </source>
</evidence>
<dbReference type="GO" id="GO:0031419">
    <property type="term" value="F:cobalamin binding"/>
    <property type="evidence" value="ECO:0007669"/>
    <property type="project" value="UniProtKB-KW"/>
</dbReference>
<comment type="function">
    <text evidence="11 13">Catalyzes the reduction of ribonucleotides to deoxyribonucleotides. May function to provide a pool of deoxyribonucleotide precursors for DNA repair during oxygen limitation and/or for immediate growth after restoration of oxygen.</text>
</comment>
<dbReference type="PRINTS" id="PR01183">
    <property type="entry name" value="RIBORDTASEM1"/>
</dbReference>
<protein>
    <recommendedName>
        <fullName evidence="4 13">Vitamin B12-dependent ribonucleotide reductase</fullName>
        <ecNumber evidence="3 13">1.17.4.1</ecNumber>
    </recommendedName>
</protein>
<evidence type="ECO:0000259" key="16">
    <source>
        <dbReference type="Pfam" id="PF12637"/>
    </source>
</evidence>
<dbReference type="Gene3D" id="3.20.70.20">
    <property type="match status" value="1"/>
</dbReference>
<dbReference type="InterPro" id="IPR013344">
    <property type="entry name" value="RNR_NrdJ/NrdZ"/>
</dbReference>
<feature type="domain" description="Ribonucleotide reductase class II vitamin B12-dependent N-terminal" evidence="15">
    <location>
        <begin position="55"/>
        <end position="147"/>
    </location>
</feature>
<evidence type="ECO:0000256" key="6">
    <source>
        <dbReference type="ARBA" id="ARBA00022634"/>
    </source>
</evidence>
<dbReference type="Pfam" id="PF12637">
    <property type="entry name" value="TSCPD"/>
    <property type="match status" value="1"/>
</dbReference>
<dbReference type="InterPro" id="IPR024434">
    <property type="entry name" value="TSCPD_dom"/>
</dbReference>
<comment type="catalytic activity">
    <reaction evidence="12 13">
        <text>a 2'-deoxyribonucleoside 5'-diphosphate + [thioredoxin]-disulfide + H2O = a ribonucleoside 5'-diphosphate + [thioredoxin]-dithiol</text>
        <dbReference type="Rhea" id="RHEA:23252"/>
        <dbReference type="Rhea" id="RHEA-COMP:10698"/>
        <dbReference type="Rhea" id="RHEA-COMP:10700"/>
        <dbReference type="ChEBI" id="CHEBI:15377"/>
        <dbReference type="ChEBI" id="CHEBI:29950"/>
        <dbReference type="ChEBI" id="CHEBI:50058"/>
        <dbReference type="ChEBI" id="CHEBI:57930"/>
        <dbReference type="ChEBI" id="CHEBI:73316"/>
        <dbReference type="EC" id="1.17.4.1"/>
    </reaction>
</comment>
<dbReference type="Proteomes" id="UP000033977">
    <property type="component" value="Unassembled WGS sequence"/>
</dbReference>
<evidence type="ECO:0000256" key="4">
    <source>
        <dbReference type="ARBA" id="ARBA00014409"/>
    </source>
</evidence>
<evidence type="ECO:0000256" key="5">
    <source>
        <dbReference type="ARBA" id="ARBA00022628"/>
    </source>
</evidence>
<dbReference type="InterPro" id="IPR000788">
    <property type="entry name" value="RNR_lg_C"/>
</dbReference>
<dbReference type="Pfam" id="PF08471">
    <property type="entry name" value="Ribonuc_red_2_N"/>
    <property type="match status" value="1"/>
</dbReference>
<organism evidence="17 18">
    <name type="scientific">Candidatus Giovannonibacteria bacterium GW2011_GWB1_44_23</name>
    <dbReference type="NCBI Taxonomy" id="1618652"/>
    <lineage>
        <taxon>Bacteria</taxon>
        <taxon>Candidatus Giovannoniibacteriota</taxon>
    </lineage>
</organism>
<dbReference type="GO" id="GO:0004748">
    <property type="term" value="F:ribonucleoside-diphosphate reductase activity, thioredoxin disulfide as acceptor"/>
    <property type="evidence" value="ECO:0007669"/>
    <property type="project" value="UniProtKB-EC"/>
</dbReference>
<evidence type="ECO:0000259" key="14">
    <source>
        <dbReference type="Pfam" id="PF02867"/>
    </source>
</evidence>
<name>A0A0G1KHU8_9BACT</name>
<dbReference type="GO" id="GO:0050897">
    <property type="term" value="F:cobalt ion binding"/>
    <property type="evidence" value="ECO:0007669"/>
    <property type="project" value="InterPro"/>
</dbReference>
<evidence type="ECO:0000256" key="11">
    <source>
        <dbReference type="ARBA" id="ARBA00025437"/>
    </source>
</evidence>
<dbReference type="EC" id="1.17.4.1" evidence="3 13"/>
<evidence type="ECO:0000256" key="12">
    <source>
        <dbReference type="ARBA" id="ARBA00047754"/>
    </source>
</evidence>
<reference evidence="17 18" key="1">
    <citation type="journal article" date="2015" name="Nature">
        <title>rRNA introns, odd ribosomes, and small enigmatic genomes across a large radiation of phyla.</title>
        <authorList>
            <person name="Brown C.T."/>
            <person name="Hug L.A."/>
            <person name="Thomas B.C."/>
            <person name="Sharon I."/>
            <person name="Castelle C.J."/>
            <person name="Singh A."/>
            <person name="Wilkins M.J."/>
            <person name="Williams K.H."/>
            <person name="Banfield J.F."/>
        </authorList>
    </citation>
    <scope>NUCLEOTIDE SEQUENCE [LARGE SCALE GENOMIC DNA]</scope>
</reference>
<dbReference type="NCBIfam" id="NF005122">
    <property type="entry name" value="PRK06556.1"/>
    <property type="match status" value="1"/>
</dbReference>
<dbReference type="SUPFAM" id="SSF51998">
    <property type="entry name" value="PFL-like glycyl radical enzymes"/>
    <property type="match status" value="1"/>
</dbReference>
<evidence type="ECO:0000256" key="7">
    <source>
        <dbReference type="ARBA" id="ARBA00022741"/>
    </source>
</evidence>
<keyword evidence="5 13" id="KW-0846">Cobalamin</keyword>
<dbReference type="EMBL" id="LCIN01000019">
    <property type="protein sequence ID" value="KKT55867.1"/>
    <property type="molecule type" value="Genomic_DNA"/>
</dbReference>
<dbReference type="PANTHER" id="PTHR43371">
    <property type="entry name" value="VITAMIN B12-DEPENDENT RIBONUCLEOTIDE REDUCTASE"/>
    <property type="match status" value="1"/>
</dbReference>
<dbReference type="CDD" id="cd02888">
    <property type="entry name" value="RNR_II_dimer"/>
    <property type="match status" value="1"/>
</dbReference>
<evidence type="ECO:0000256" key="2">
    <source>
        <dbReference type="ARBA" id="ARBA00007405"/>
    </source>
</evidence>
<feature type="domain" description="TSCPD" evidence="16">
    <location>
        <begin position="765"/>
        <end position="862"/>
    </location>
</feature>
<comment type="cofactor">
    <cofactor evidence="1 13">
        <name>adenosylcob(III)alamin</name>
        <dbReference type="ChEBI" id="CHEBI:18408"/>
    </cofactor>
</comment>
<dbReference type="GO" id="GO:0071897">
    <property type="term" value="P:DNA biosynthetic process"/>
    <property type="evidence" value="ECO:0007669"/>
    <property type="project" value="UniProtKB-KW"/>
</dbReference>
<accession>A0A0G1KHU8</accession>
<keyword evidence="9" id="KW-1015">Disulfide bond</keyword>
<evidence type="ECO:0000313" key="17">
    <source>
        <dbReference type="EMBL" id="KKT55867.1"/>
    </source>
</evidence>
<keyword evidence="10 13" id="KW-0170">Cobalt</keyword>
<evidence type="ECO:0000259" key="15">
    <source>
        <dbReference type="Pfam" id="PF08471"/>
    </source>
</evidence>
<evidence type="ECO:0000256" key="9">
    <source>
        <dbReference type="ARBA" id="ARBA00023157"/>
    </source>
</evidence>
<sequence>MSDAKNIVLQDGSQAGTFFASSYEALAKEDCRGLQIQRYFTKEGVHPYDEIEWERRVAKITSAKGEVIFEQKDVEAPKFWSQTATDIVAEKYFKGHVGKPDREWSARQLIDRVADTITGWGKKDGYFATDKDAQIFNEELKWLLVNQYASFNSPVWFNVGVEKKPQCSACFILSIADDKESIAEWYRTEMFIFSGGSGSGINISPLRSSRENISNRGKSSGPVSFMKGADAIAGTIRSGGKTRRAAKMVILNADHPDIKQFIVSKWKEEEKAKALIALGYDDAIDGDVYSNIFFQNANNSVRATDEFMEAALGDKKWDLKMVKTGEAAETLKARDLMRLIAEAAWHCADPGMQFDTTINKWHTAPNTGRINASNPCSEYMHLDDSACNLASINLLKFLRKSDFSGKSDFQGFDYEAFKKAVHVFIIAQDITVDNSSYPTAKIEKNARSFRELGLGYTNLGALLMELWLPYDSDAARAYAGAITAVMTGEAYRTSAKIAETAGPFAGYDKNREAMLNVVRMHGDEAKKLDKQHIPRDFWDAAQRPWAEAHEFGRKFGVRNSQVSVLAPTGTISFMMDAATTGIEPAFSLVAYKKMVGGGFLKIVNTSVEPTLKNLGYKENEAKEIMDYILTHDGIEGAPHLKDKDFPIFDCATNAPGGKRSIHYLGHVRMMAAVQPFISGAISKTVNLPESATVEDIMNTYIDAWKMGLKAIAIYRDKSKGAQPLNTSKTKHAHKDLVEEVKEAPVSPAGGPRGVERKKLPADVKSIRHKFSIAGHEGYIHCGMYEDGKLAEIFIRVAKEGSTISGLLDAIGVLMSVSLQSGVPVETIIKKFVHSRFEPAGFTENPDIPVAKSMLDYIGKFLAINFLSQEDQEAFGIYSHKAGDPPSASAEPAKLKEQPKLTAASASIQASAVFSYQDAPACRCGAIMVRTGSCYTCPSCGENLGSCS</sequence>
<keyword evidence="8 13" id="KW-0560">Oxidoreductase</keyword>
<dbReference type="NCBIfam" id="TIGR02504">
    <property type="entry name" value="NrdJ_Z"/>
    <property type="match status" value="1"/>
</dbReference>
<dbReference type="PANTHER" id="PTHR43371:SF1">
    <property type="entry name" value="RIBONUCLEOSIDE-DIPHOSPHATE REDUCTASE"/>
    <property type="match status" value="1"/>
</dbReference>
<evidence type="ECO:0000256" key="10">
    <source>
        <dbReference type="ARBA" id="ARBA00023285"/>
    </source>
</evidence>
<keyword evidence="6 13" id="KW-0237">DNA synthesis</keyword>
<dbReference type="PATRIC" id="fig|1618652.3.peg.998"/>
<dbReference type="Pfam" id="PF02867">
    <property type="entry name" value="Ribonuc_red_lgC"/>
    <property type="match status" value="1"/>
</dbReference>
<dbReference type="AlphaFoldDB" id="A0A0G1KHU8"/>
<evidence type="ECO:0000256" key="1">
    <source>
        <dbReference type="ARBA" id="ARBA00001922"/>
    </source>
</evidence>
<dbReference type="InterPro" id="IPR050862">
    <property type="entry name" value="RdRp_reductase_class-2"/>
</dbReference>
<evidence type="ECO:0000313" key="18">
    <source>
        <dbReference type="Proteomes" id="UP000033977"/>
    </source>
</evidence>
<gene>
    <name evidence="17" type="ORF">UW49_C0019G0012</name>
</gene>
<dbReference type="InterPro" id="IPR013678">
    <property type="entry name" value="RNR_2_N"/>
</dbReference>
<feature type="domain" description="Ribonucleotide reductase large subunit C-terminal" evidence="14">
    <location>
        <begin position="168"/>
        <end position="714"/>
    </location>
</feature>
<keyword evidence="7 13" id="KW-0547">Nucleotide-binding</keyword>
<comment type="similarity">
    <text evidence="2 13">Belongs to the ribonucleoside diphosphate reductase class-2 family.</text>
</comment>